<keyword evidence="3 6" id="KW-1133">Transmembrane helix</keyword>
<dbReference type="InterPro" id="IPR004864">
    <property type="entry name" value="LEA_2"/>
</dbReference>
<dbReference type="PANTHER" id="PTHR31234:SF72">
    <property type="entry name" value="NDR1_HIN1-LIKE PROTEIN 6"/>
    <property type="match status" value="1"/>
</dbReference>
<evidence type="ECO:0000256" key="3">
    <source>
        <dbReference type="ARBA" id="ARBA00022989"/>
    </source>
</evidence>
<organism evidence="8">
    <name type="scientific">Picea sitchensis</name>
    <name type="common">Sitka spruce</name>
    <name type="synonym">Pinus sitchensis</name>
    <dbReference type="NCBI Taxonomy" id="3332"/>
    <lineage>
        <taxon>Eukaryota</taxon>
        <taxon>Viridiplantae</taxon>
        <taxon>Streptophyta</taxon>
        <taxon>Embryophyta</taxon>
        <taxon>Tracheophyta</taxon>
        <taxon>Spermatophyta</taxon>
        <taxon>Pinopsida</taxon>
        <taxon>Pinidae</taxon>
        <taxon>Conifers I</taxon>
        <taxon>Pinales</taxon>
        <taxon>Pinaceae</taxon>
        <taxon>Picea</taxon>
    </lineage>
</organism>
<sequence>MADNQRVHPTMKDVEKNEVDYENEKPNSPLVPKSNLASEKDGVYPPPPSGGQMRVQFPKDQVIPTRQIPRYHSGPPKRRNSCCRCLCCTICFLFALVAIIAIACGVLYLVFQPRIPKYSVDSIRITNFSINADLTTNCQVAVNVRARNPNKKIGIYYLDNSHLAISYMGTELCTGALPVFYQGHKNSTFLDVALSGTGARVTSAVVSTLKEQKQKASVPLNLRADVPVKIKLGKLKSMKIKVRVRWDLVVDRLDANAKVISEKSKVSVKM</sequence>
<feature type="transmembrane region" description="Helical" evidence="6">
    <location>
        <begin position="85"/>
        <end position="111"/>
    </location>
</feature>
<dbReference type="GO" id="GO:0098542">
    <property type="term" value="P:defense response to other organism"/>
    <property type="evidence" value="ECO:0007669"/>
    <property type="project" value="InterPro"/>
</dbReference>
<dbReference type="AlphaFoldDB" id="A9P0D8"/>
<dbReference type="PANTHER" id="PTHR31234">
    <property type="entry name" value="LATE EMBRYOGENESIS ABUNDANT (LEA) HYDROXYPROLINE-RICH GLYCOPROTEIN FAMILY"/>
    <property type="match status" value="1"/>
</dbReference>
<evidence type="ECO:0000256" key="2">
    <source>
        <dbReference type="ARBA" id="ARBA00022692"/>
    </source>
</evidence>
<reference evidence="8" key="1">
    <citation type="journal article" date="2008" name="BMC Genomics">
        <title>A conifer genomics resource of 200,000 spruce (Picea spp.) ESTs and 6,464 high-quality, sequence-finished full-length cDNAs for Sitka spruce (Picea sitchensis).</title>
        <authorList>
            <person name="Ralph S.G."/>
            <person name="Chun H.J."/>
            <person name="Kolosova N."/>
            <person name="Cooper D."/>
            <person name="Oddy C."/>
            <person name="Ritland C.E."/>
            <person name="Kirkpatrick R."/>
            <person name="Moore R."/>
            <person name="Barber S."/>
            <person name="Holt R.A."/>
            <person name="Jones S.J."/>
            <person name="Marra M.A."/>
            <person name="Douglas C.J."/>
            <person name="Ritland K."/>
            <person name="Bohlmann J."/>
        </authorList>
    </citation>
    <scope>NUCLEOTIDE SEQUENCE</scope>
    <source>
        <tissue evidence="8">Bark</tissue>
    </source>
</reference>
<feature type="domain" description="Late embryogenesis abundant protein LEA-2 subgroup" evidence="7">
    <location>
        <begin position="144"/>
        <end position="244"/>
    </location>
</feature>
<dbReference type="Pfam" id="PF03168">
    <property type="entry name" value="LEA_2"/>
    <property type="match status" value="1"/>
</dbReference>
<evidence type="ECO:0000256" key="1">
    <source>
        <dbReference type="ARBA" id="ARBA00004167"/>
    </source>
</evidence>
<evidence type="ECO:0000256" key="4">
    <source>
        <dbReference type="ARBA" id="ARBA00023136"/>
    </source>
</evidence>
<evidence type="ECO:0000259" key="7">
    <source>
        <dbReference type="Pfam" id="PF03168"/>
    </source>
</evidence>
<protein>
    <recommendedName>
        <fullName evidence="7">Late embryogenesis abundant protein LEA-2 subgroup domain-containing protein</fullName>
    </recommendedName>
</protein>
<evidence type="ECO:0000256" key="6">
    <source>
        <dbReference type="SAM" id="Phobius"/>
    </source>
</evidence>
<proteinExistence type="evidence at transcript level"/>
<dbReference type="GO" id="GO:0005886">
    <property type="term" value="C:plasma membrane"/>
    <property type="evidence" value="ECO:0007669"/>
    <property type="project" value="TreeGrafter"/>
</dbReference>
<keyword evidence="2 6" id="KW-0812">Transmembrane</keyword>
<comment type="subcellular location">
    <subcellularLocation>
        <location evidence="1">Membrane</location>
        <topology evidence="1">Single-pass membrane protein</topology>
    </subcellularLocation>
</comment>
<evidence type="ECO:0000313" key="8">
    <source>
        <dbReference type="EMBL" id="ABK26349.1"/>
    </source>
</evidence>
<evidence type="ECO:0000256" key="5">
    <source>
        <dbReference type="SAM" id="MobiDB-lite"/>
    </source>
</evidence>
<name>A9P0D8_PICSI</name>
<keyword evidence="4 6" id="KW-0472">Membrane</keyword>
<feature type="compositionally biased region" description="Basic and acidic residues" evidence="5">
    <location>
        <begin position="10"/>
        <end position="25"/>
    </location>
</feature>
<dbReference type="EMBL" id="EF087094">
    <property type="protein sequence ID" value="ABK26349.1"/>
    <property type="molecule type" value="mRNA"/>
</dbReference>
<accession>A9P0D8</accession>
<dbReference type="SUPFAM" id="SSF117070">
    <property type="entry name" value="LEA14-like"/>
    <property type="match status" value="1"/>
</dbReference>
<feature type="region of interest" description="Disordered" evidence="5">
    <location>
        <begin position="1"/>
        <end position="54"/>
    </location>
</feature>
<dbReference type="InterPro" id="IPR044839">
    <property type="entry name" value="NDR1-like"/>
</dbReference>